<dbReference type="GO" id="GO:0004081">
    <property type="term" value="F:bis(5'-nucleosyl)-tetraphosphatase (asymmetrical) activity"/>
    <property type="evidence" value="ECO:0007669"/>
    <property type="project" value="TreeGrafter"/>
</dbReference>
<dbReference type="GO" id="GO:0006754">
    <property type="term" value="P:ATP biosynthetic process"/>
    <property type="evidence" value="ECO:0007669"/>
    <property type="project" value="TreeGrafter"/>
</dbReference>
<protein>
    <submittedName>
        <fullName evidence="9">NUDIX hydrolase</fullName>
    </submittedName>
</protein>
<dbReference type="PROSITE" id="PS00893">
    <property type="entry name" value="NUDIX_BOX"/>
    <property type="match status" value="1"/>
</dbReference>
<dbReference type="InterPro" id="IPR015797">
    <property type="entry name" value="NUDIX_hydrolase-like_dom_sf"/>
</dbReference>
<accession>A0A1V0SC02</accession>
<dbReference type="InterPro" id="IPR051325">
    <property type="entry name" value="Nudix_hydrolase_domain"/>
</dbReference>
<comment type="cofactor">
    <cofactor evidence="2">
        <name>Mg(2+)</name>
        <dbReference type="ChEBI" id="CHEBI:18420"/>
    </cofactor>
</comment>
<dbReference type="GO" id="GO:0008270">
    <property type="term" value="F:zinc ion binding"/>
    <property type="evidence" value="ECO:0007669"/>
    <property type="project" value="UniProtKB-KW"/>
</dbReference>
<keyword evidence="6" id="KW-0863">Zinc-finger</keyword>
<dbReference type="PROSITE" id="PS51462">
    <property type="entry name" value="NUDIX"/>
    <property type="match status" value="1"/>
</dbReference>
<dbReference type="SUPFAM" id="SSF55811">
    <property type="entry name" value="Nudix"/>
    <property type="match status" value="1"/>
</dbReference>
<feature type="domain" description="CCHC-type" evidence="7">
    <location>
        <begin position="10"/>
        <end position="23"/>
    </location>
</feature>
<evidence type="ECO:0000256" key="1">
    <source>
        <dbReference type="ARBA" id="ARBA00001936"/>
    </source>
</evidence>
<reference evidence="9" key="1">
    <citation type="journal article" date="2017" name="Science">
        <title>Giant viruses with an expanded complement of translation system components.</title>
        <authorList>
            <person name="Schulz F."/>
            <person name="Yutin N."/>
            <person name="Ivanova N.N."/>
            <person name="Ortega D.R."/>
            <person name="Lee T.K."/>
            <person name="Vierheilig J."/>
            <person name="Daims H."/>
            <person name="Horn M."/>
            <person name="Wagner M."/>
            <person name="Jensen G.J."/>
            <person name="Kyrpides N.C."/>
            <person name="Koonin E.V."/>
            <person name="Woyke T."/>
        </authorList>
    </citation>
    <scope>NUCLEOTIDE SEQUENCE</scope>
    <source>
        <strain evidence="9">CTV1</strain>
    </source>
</reference>
<proteinExistence type="predicted"/>
<gene>
    <name evidence="9" type="ORF">Catovirus_2_181</name>
</gene>
<dbReference type="InterPro" id="IPR020084">
    <property type="entry name" value="NUDIX_hydrolase_CS"/>
</dbReference>
<evidence type="ECO:0000313" key="9">
    <source>
        <dbReference type="EMBL" id="ARF09232.1"/>
    </source>
</evidence>
<dbReference type="PANTHER" id="PTHR21340">
    <property type="entry name" value="DIADENOSINE 5,5-P1,P4-TETRAPHOSPHATE PYROPHOSPHOHYDROLASE MUTT"/>
    <property type="match status" value="1"/>
</dbReference>
<keyword evidence="6" id="KW-0862">Zinc</keyword>
<organism evidence="9">
    <name type="scientific">Catovirus CTV1</name>
    <dbReference type="NCBI Taxonomy" id="1977631"/>
    <lineage>
        <taxon>Viruses</taxon>
        <taxon>Varidnaviria</taxon>
        <taxon>Bamfordvirae</taxon>
        <taxon>Nucleocytoviricota</taxon>
        <taxon>Megaviricetes</taxon>
        <taxon>Imitervirales</taxon>
        <taxon>Mimiviridae</taxon>
        <taxon>Klosneuvirinae</taxon>
        <taxon>Catovirus</taxon>
    </lineage>
</organism>
<evidence type="ECO:0000256" key="3">
    <source>
        <dbReference type="ARBA" id="ARBA00022801"/>
    </source>
</evidence>
<feature type="domain" description="Nudix hydrolase" evidence="8">
    <location>
        <begin position="52"/>
        <end position="293"/>
    </location>
</feature>
<keyword evidence="4" id="KW-0460">Magnesium</keyword>
<evidence type="ECO:0000256" key="5">
    <source>
        <dbReference type="ARBA" id="ARBA00023211"/>
    </source>
</evidence>
<comment type="cofactor">
    <cofactor evidence="1">
        <name>Mn(2+)</name>
        <dbReference type="ChEBI" id="CHEBI:29035"/>
    </cofactor>
</comment>
<dbReference type="PROSITE" id="PS50158">
    <property type="entry name" value="ZF_CCHC"/>
    <property type="match status" value="1"/>
</dbReference>
<dbReference type="Gene3D" id="3.90.79.10">
    <property type="entry name" value="Nucleoside Triphosphate Pyrophosphohydrolase"/>
    <property type="match status" value="1"/>
</dbReference>
<name>A0A1V0SC02_9VIRU</name>
<dbReference type="InterPro" id="IPR000086">
    <property type="entry name" value="NUDIX_hydrolase_dom"/>
</dbReference>
<sequence length="307" mass="36115">MRKTKNNLYCTNCGKRGHDYKNCGDPVTSLGIILLKFDGILNNNHFVLEGNNNIVASSGIRANDNRDLNLYSEIKYDVKFLMIRRKHTLGYIEFIRGRYKTDNFDGIIFLFQQMTKSEIEKIGKFSFDELWNDFWGKSEKKKNMEHEYIKSKEKFNMLKNDKTPLGLSFYVLNVKPGLNEGEWGFPKGRRNRNESDIECAKREFQEETGMNSDDYSVINSLEPLTEEFIGTNGVKYRHIYFIAKAENDKQPKVDENNVIQNTEVGGIDYFTYFDGIRLIRHHHIHRKNMLTRLYNFIMNHVIINMNK</sequence>
<dbReference type="InterPro" id="IPR001878">
    <property type="entry name" value="Znf_CCHC"/>
</dbReference>
<evidence type="ECO:0000259" key="8">
    <source>
        <dbReference type="PROSITE" id="PS51462"/>
    </source>
</evidence>
<dbReference type="Pfam" id="PF00293">
    <property type="entry name" value="NUDIX"/>
    <property type="match status" value="1"/>
</dbReference>
<evidence type="ECO:0000256" key="4">
    <source>
        <dbReference type="ARBA" id="ARBA00022842"/>
    </source>
</evidence>
<evidence type="ECO:0000256" key="6">
    <source>
        <dbReference type="PROSITE-ProRule" id="PRU00047"/>
    </source>
</evidence>
<dbReference type="GO" id="GO:0003676">
    <property type="term" value="F:nucleic acid binding"/>
    <property type="evidence" value="ECO:0007669"/>
    <property type="project" value="InterPro"/>
</dbReference>
<keyword evidence="3 9" id="KW-0378">Hydrolase</keyword>
<dbReference type="PANTHER" id="PTHR21340:SF0">
    <property type="entry name" value="BIS(5'-NUCLEOSYL)-TETRAPHOSPHATASE [ASYMMETRICAL]"/>
    <property type="match status" value="1"/>
</dbReference>
<dbReference type="GO" id="GO:0006167">
    <property type="term" value="P:AMP biosynthetic process"/>
    <property type="evidence" value="ECO:0007669"/>
    <property type="project" value="TreeGrafter"/>
</dbReference>
<keyword evidence="6" id="KW-0479">Metal-binding</keyword>
<dbReference type="EMBL" id="KY684084">
    <property type="protein sequence ID" value="ARF09232.1"/>
    <property type="molecule type" value="Genomic_DNA"/>
</dbReference>
<evidence type="ECO:0000256" key="2">
    <source>
        <dbReference type="ARBA" id="ARBA00001946"/>
    </source>
</evidence>
<keyword evidence="5" id="KW-0464">Manganese</keyword>
<evidence type="ECO:0000259" key="7">
    <source>
        <dbReference type="PROSITE" id="PS50158"/>
    </source>
</evidence>